<sequence length="82" mass="9045">MGSCRLLEPGRDVWVSHVERSPKGSPAQSRERTIVCSGGTVPAMTVRVRIHDCYGRVLTFACLSPRGQLRASAYVFKPDNRA</sequence>
<protein>
    <submittedName>
        <fullName evidence="1">Uncharacterized protein</fullName>
    </submittedName>
</protein>
<reference evidence="1 2" key="1">
    <citation type="submission" date="2024-09" db="EMBL/GenBank/DDBJ databases">
        <title>Chromosome-scale assembly of Riccia fluitans.</title>
        <authorList>
            <person name="Paukszto L."/>
            <person name="Sawicki J."/>
            <person name="Karawczyk K."/>
            <person name="Piernik-Szablinska J."/>
            <person name="Szczecinska M."/>
            <person name="Mazdziarz M."/>
        </authorList>
    </citation>
    <scope>NUCLEOTIDE SEQUENCE [LARGE SCALE GENOMIC DNA]</scope>
    <source>
        <strain evidence="1">Rf_01</strain>
        <tissue evidence="1">Aerial parts of the thallus</tissue>
    </source>
</reference>
<organism evidence="1 2">
    <name type="scientific">Riccia fluitans</name>
    <dbReference type="NCBI Taxonomy" id="41844"/>
    <lineage>
        <taxon>Eukaryota</taxon>
        <taxon>Viridiplantae</taxon>
        <taxon>Streptophyta</taxon>
        <taxon>Embryophyta</taxon>
        <taxon>Marchantiophyta</taxon>
        <taxon>Marchantiopsida</taxon>
        <taxon>Marchantiidae</taxon>
        <taxon>Marchantiales</taxon>
        <taxon>Ricciaceae</taxon>
        <taxon>Riccia</taxon>
    </lineage>
</organism>
<gene>
    <name evidence="1" type="ORF">R1flu_019605</name>
</gene>
<dbReference type="AlphaFoldDB" id="A0ABD1ZJH2"/>
<keyword evidence="2" id="KW-1185">Reference proteome</keyword>
<comment type="caution">
    <text evidence="1">The sequence shown here is derived from an EMBL/GenBank/DDBJ whole genome shotgun (WGS) entry which is preliminary data.</text>
</comment>
<evidence type="ECO:0000313" key="1">
    <source>
        <dbReference type="EMBL" id="KAL2651477.1"/>
    </source>
</evidence>
<proteinExistence type="predicted"/>
<name>A0ABD1ZJH2_9MARC</name>
<dbReference type="Proteomes" id="UP001605036">
    <property type="component" value="Unassembled WGS sequence"/>
</dbReference>
<accession>A0ABD1ZJH2</accession>
<evidence type="ECO:0000313" key="2">
    <source>
        <dbReference type="Proteomes" id="UP001605036"/>
    </source>
</evidence>
<dbReference type="EMBL" id="JBHFFA010000001">
    <property type="protein sequence ID" value="KAL2651477.1"/>
    <property type="molecule type" value="Genomic_DNA"/>
</dbReference>